<organism evidence="13 14">
    <name type="scientific">Tricholomella constricta</name>
    <dbReference type="NCBI Taxonomy" id="117010"/>
    <lineage>
        <taxon>Eukaryota</taxon>
        <taxon>Fungi</taxon>
        <taxon>Dikarya</taxon>
        <taxon>Basidiomycota</taxon>
        <taxon>Agaricomycotina</taxon>
        <taxon>Agaricomycetes</taxon>
        <taxon>Agaricomycetidae</taxon>
        <taxon>Agaricales</taxon>
        <taxon>Tricholomatineae</taxon>
        <taxon>Lyophyllaceae</taxon>
        <taxon>Tricholomella</taxon>
    </lineage>
</organism>
<keyword evidence="5 9" id="KW-0378">Hydrolase</keyword>
<dbReference type="InterPro" id="IPR027417">
    <property type="entry name" value="P-loop_NTPase"/>
</dbReference>
<dbReference type="GO" id="GO:0016787">
    <property type="term" value="F:hydrolase activity"/>
    <property type="evidence" value="ECO:0007669"/>
    <property type="project" value="UniProtKB-KW"/>
</dbReference>
<evidence type="ECO:0000256" key="2">
    <source>
        <dbReference type="ARBA" id="ARBA00022517"/>
    </source>
</evidence>
<evidence type="ECO:0000256" key="6">
    <source>
        <dbReference type="ARBA" id="ARBA00022806"/>
    </source>
</evidence>
<dbReference type="InterPro" id="IPR000629">
    <property type="entry name" value="RNA-helicase_DEAD-box_CS"/>
</dbReference>
<keyword evidence="4 9" id="KW-0547">Nucleotide-binding</keyword>
<keyword evidence="8 9" id="KW-0694">RNA-binding</keyword>
<dbReference type="Gene3D" id="3.40.50.300">
    <property type="entry name" value="P-loop containing nucleotide triphosphate hydrolases"/>
    <property type="match status" value="2"/>
</dbReference>
<evidence type="ECO:0000313" key="14">
    <source>
        <dbReference type="Proteomes" id="UP000565441"/>
    </source>
</evidence>
<sequence>MISSAQPQAGPSNQNRKSRRKGQKPLTKKVKKTSERQKLEDLERNAMNYEPPEDLTLFSDLPISDLTKRGLKKAFFLNMTDIQAKSLPISLKGKDVLGAARTGSGKTLAFLVPVLEILYRQKWGPVDGLGALIISPTRELAVQIFEVLRSIGGQHSFSAGLVIGGKNLKDESERLSRMNILVATPGRLLQHMDQTVGFAADNLQVLVLDEADRILDMGFSRTLSALLSHLPKSRQTLLFSATQTKSVSDLARLSLKDPVAVGLDETANSALPQNLEQHYALCTLDKKLDILWSFIKTHLQSKILVFMSSCKQVRFVFETFCKMHPGISLLNLHGKQKQTARIAMYNKFTSSSHAVLFATDIAARGLDFPSVDWVLQLDAPEDAETYIHRVGRTARYESKGKALMFLLPSEEEGMKAALTTKNIEIKNIKIRASKTQSIENQLQNLAFQNPEIKYLGQRAFVSYLRSIYLHKDKSIFKLDELPVQQFAESLGLPGAPKIKFLNKEIAKMKKNASRTVEAARVAAVKEREEEESEDTEEGADESSEFVSDEEDSEDESDNKKEEEKKVEIPIKSSKQQTGVRTKYDRMFERKNQNILTEHYSKLIDHDPIDDDDDEFITIKRADHELTDDDGTLDPGDLSKRKLKLGRAKSAIAKNGVPKKLIFDDEGRARELYELADAEDWYKAKGGLAGVKEEGKRFAEGERGKMEVTDIVDKEEWREKKREKKRKRKERENGVTMGDDDDEPVAVLAPLSDDEGYASPTFDLSDLPSEDEEDLPRPSKRSKVSTRHDRDGQIEENTIEADEELALQLLRKW</sequence>
<feature type="compositionally biased region" description="Acidic residues" evidence="10">
    <location>
        <begin position="528"/>
        <end position="556"/>
    </location>
</feature>
<comment type="subcellular location">
    <subcellularLocation>
        <location evidence="1">Nucleus</location>
        <location evidence="1">Nucleolus</location>
    </subcellularLocation>
</comment>
<evidence type="ECO:0000256" key="4">
    <source>
        <dbReference type="ARBA" id="ARBA00022741"/>
    </source>
</evidence>
<evidence type="ECO:0000313" key="13">
    <source>
        <dbReference type="EMBL" id="KAF5384114.1"/>
    </source>
</evidence>
<keyword evidence="14" id="KW-1185">Reference proteome</keyword>
<comment type="domain">
    <text evidence="9">The Q motif is unique to and characteristic of the DEAD box family of RNA helicases and controls ATP binding and hydrolysis.</text>
</comment>
<evidence type="ECO:0000256" key="10">
    <source>
        <dbReference type="SAM" id="MobiDB-lite"/>
    </source>
</evidence>
<dbReference type="OrthoDB" id="10259640at2759"/>
<dbReference type="CDD" id="cd17941">
    <property type="entry name" value="DEADc_DDX10"/>
    <property type="match status" value="1"/>
</dbReference>
<feature type="compositionally biased region" description="Basic and acidic residues" evidence="10">
    <location>
        <begin position="694"/>
        <end position="719"/>
    </location>
</feature>
<dbReference type="PROSITE" id="PS00039">
    <property type="entry name" value="DEAD_ATP_HELICASE"/>
    <property type="match status" value="1"/>
</dbReference>
<feature type="region of interest" description="Disordered" evidence="10">
    <location>
        <begin position="694"/>
        <end position="798"/>
    </location>
</feature>
<proteinExistence type="inferred from homology"/>
<comment type="caution">
    <text evidence="13">The sequence shown here is derived from an EMBL/GenBank/DDBJ whole genome shotgun (WGS) entry which is preliminary data.</text>
</comment>
<dbReference type="Proteomes" id="UP000565441">
    <property type="component" value="Unassembled WGS sequence"/>
</dbReference>
<evidence type="ECO:0000256" key="5">
    <source>
        <dbReference type="ARBA" id="ARBA00022801"/>
    </source>
</evidence>
<evidence type="ECO:0000256" key="3">
    <source>
        <dbReference type="ARBA" id="ARBA00022552"/>
    </source>
</evidence>
<feature type="compositionally biased region" description="Basic and acidic residues" evidence="10">
    <location>
        <begin position="557"/>
        <end position="568"/>
    </location>
</feature>
<protein>
    <recommendedName>
        <fullName evidence="9">ATP-dependent RNA helicase</fullName>
        <ecNumber evidence="9">3.6.4.13</ecNumber>
    </recommendedName>
</protein>
<evidence type="ECO:0000256" key="9">
    <source>
        <dbReference type="RuleBase" id="RU365068"/>
    </source>
</evidence>
<dbReference type="InterPro" id="IPR025313">
    <property type="entry name" value="SPB4-like_CTE"/>
</dbReference>
<dbReference type="Pfam" id="PF13959">
    <property type="entry name" value="CTE_SPB4"/>
    <property type="match status" value="1"/>
</dbReference>
<dbReference type="CDD" id="cd18787">
    <property type="entry name" value="SF2_C_DEAD"/>
    <property type="match status" value="1"/>
</dbReference>
<evidence type="ECO:0000259" key="11">
    <source>
        <dbReference type="PROSITE" id="PS51192"/>
    </source>
</evidence>
<keyword evidence="3" id="KW-0698">rRNA processing</keyword>
<dbReference type="GO" id="GO:0006364">
    <property type="term" value="P:rRNA processing"/>
    <property type="evidence" value="ECO:0007669"/>
    <property type="project" value="UniProtKB-KW"/>
</dbReference>
<dbReference type="Pfam" id="PF00270">
    <property type="entry name" value="DEAD"/>
    <property type="match status" value="1"/>
</dbReference>
<dbReference type="EC" id="3.6.4.13" evidence="9"/>
<dbReference type="SMART" id="SM01178">
    <property type="entry name" value="DUF4217"/>
    <property type="match status" value="1"/>
</dbReference>
<dbReference type="InterPro" id="IPR001650">
    <property type="entry name" value="Helicase_C-like"/>
</dbReference>
<dbReference type="InterPro" id="IPR014001">
    <property type="entry name" value="Helicase_ATP-bd"/>
</dbReference>
<dbReference type="GO" id="GO:0005524">
    <property type="term" value="F:ATP binding"/>
    <property type="evidence" value="ECO:0007669"/>
    <property type="project" value="UniProtKB-UniRule"/>
</dbReference>
<evidence type="ECO:0000259" key="12">
    <source>
        <dbReference type="PROSITE" id="PS51194"/>
    </source>
</evidence>
<name>A0A8H5M807_9AGAR</name>
<dbReference type="AlphaFoldDB" id="A0A8H5M807"/>
<keyword evidence="7 9" id="KW-0067">ATP-binding</keyword>
<dbReference type="SMART" id="SM00490">
    <property type="entry name" value="HELICc"/>
    <property type="match status" value="1"/>
</dbReference>
<dbReference type="InterPro" id="IPR011545">
    <property type="entry name" value="DEAD/DEAH_box_helicase_dom"/>
</dbReference>
<feature type="domain" description="Helicase C-terminal" evidence="12">
    <location>
        <begin position="274"/>
        <end position="446"/>
    </location>
</feature>
<dbReference type="PROSITE" id="PS51194">
    <property type="entry name" value="HELICASE_CTER"/>
    <property type="match status" value="1"/>
</dbReference>
<feature type="region of interest" description="Disordered" evidence="10">
    <location>
        <begin position="1"/>
        <end position="42"/>
    </location>
</feature>
<dbReference type="GO" id="GO:0003723">
    <property type="term" value="F:RNA binding"/>
    <property type="evidence" value="ECO:0007669"/>
    <property type="project" value="UniProtKB-UniRule"/>
</dbReference>
<keyword evidence="2" id="KW-0690">Ribosome biogenesis</keyword>
<accession>A0A8H5M807</accession>
<dbReference type="GO" id="GO:0003724">
    <property type="term" value="F:RNA helicase activity"/>
    <property type="evidence" value="ECO:0007669"/>
    <property type="project" value="UniProtKB-EC"/>
</dbReference>
<dbReference type="GO" id="GO:0005730">
    <property type="term" value="C:nucleolus"/>
    <property type="evidence" value="ECO:0007669"/>
    <property type="project" value="UniProtKB-SubCell"/>
</dbReference>
<feature type="region of interest" description="Disordered" evidence="10">
    <location>
        <begin position="517"/>
        <end position="585"/>
    </location>
</feature>
<gene>
    <name evidence="13" type="ORF">D9615_003224</name>
</gene>
<feature type="domain" description="Helicase ATP-binding" evidence="11">
    <location>
        <begin position="87"/>
        <end position="261"/>
    </location>
</feature>
<feature type="compositionally biased region" description="Basic residues" evidence="10">
    <location>
        <begin position="16"/>
        <end position="31"/>
    </location>
</feature>
<comment type="catalytic activity">
    <reaction evidence="9">
        <text>ATP + H2O = ADP + phosphate + H(+)</text>
        <dbReference type="Rhea" id="RHEA:13065"/>
        <dbReference type="ChEBI" id="CHEBI:15377"/>
        <dbReference type="ChEBI" id="CHEBI:15378"/>
        <dbReference type="ChEBI" id="CHEBI:30616"/>
        <dbReference type="ChEBI" id="CHEBI:43474"/>
        <dbReference type="ChEBI" id="CHEBI:456216"/>
        <dbReference type="EC" id="3.6.4.13"/>
    </reaction>
</comment>
<feature type="compositionally biased region" description="Basic and acidic residues" evidence="10">
    <location>
        <begin position="32"/>
        <end position="42"/>
    </location>
</feature>
<dbReference type="PROSITE" id="PS51192">
    <property type="entry name" value="HELICASE_ATP_BIND_1"/>
    <property type="match status" value="1"/>
</dbReference>
<comment type="function">
    <text evidence="9">RNA helicase.</text>
</comment>
<evidence type="ECO:0000256" key="1">
    <source>
        <dbReference type="ARBA" id="ARBA00004604"/>
    </source>
</evidence>
<dbReference type="PANTHER" id="PTHR24031">
    <property type="entry name" value="RNA HELICASE"/>
    <property type="match status" value="1"/>
</dbReference>
<keyword evidence="6 9" id="KW-0347">Helicase</keyword>
<comment type="similarity">
    <text evidence="9">Belongs to the DEAD box helicase family.</text>
</comment>
<dbReference type="SUPFAM" id="SSF52540">
    <property type="entry name" value="P-loop containing nucleoside triphosphate hydrolases"/>
    <property type="match status" value="1"/>
</dbReference>
<dbReference type="Pfam" id="PF00271">
    <property type="entry name" value="Helicase_C"/>
    <property type="match status" value="1"/>
</dbReference>
<reference evidence="13 14" key="1">
    <citation type="journal article" date="2020" name="ISME J.">
        <title>Uncovering the hidden diversity of litter-decomposition mechanisms in mushroom-forming fungi.</title>
        <authorList>
            <person name="Floudas D."/>
            <person name="Bentzer J."/>
            <person name="Ahren D."/>
            <person name="Johansson T."/>
            <person name="Persson P."/>
            <person name="Tunlid A."/>
        </authorList>
    </citation>
    <scope>NUCLEOTIDE SEQUENCE [LARGE SCALE GENOMIC DNA]</scope>
    <source>
        <strain evidence="13 14">CBS 661.87</strain>
    </source>
</reference>
<feature type="compositionally biased region" description="Polar residues" evidence="10">
    <location>
        <begin position="1"/>
        <end position="15"/>
    </location>
</feature>
<evidence type="ECO:0000256" key="8">
    <source>
        <dbReference type="ARBA" id="ARBA00022884"/>
    </source>
</evidence>
<evidence type="ECO:0000256" key="7">
    <source>
        <dbReference type="ARBA" id="ARBA00022840"/>
    </source>
</evidence>
<dbReference type="EMBL" id="JAACJP010000005">
    <property type="protein sequence ID" value="KAF5384114.1"/>
    <property type="molecule type" value="Genomic_DNA"/>
</dbReference>
<dbReference type="SMART" id="SM00487">
    <property type="entry name" value="DEXDc"/>
    <property type="match status" value="1"/>
</dbReference>